<accession>A0A3Q3E5T2</accession>
<dbReference type="GO" id="GO:0005829">
    <property type="term" value="C:cytosol"/>
    <property type="evidence" value="ECO:0007669"/>
    <property type="project" value="TreeGrafter"/>
</dbReference>
<evidence type="ECO:0000256" key="2">
    <source>
        <dbReference type="SAM" id="MobiDB-lite"/>
    </source>
</evidence>
<dbReference type="GO" id="GO:0005634">
    <property type="term" value="C:nucleus"/>
    <property type="evidence" value="ECO:0007669"/>
    <property type="project" value="TreeGrafter"/>
</dbReference>
<dbReference type="PROSITE" id="PS51419">
    <property type="entry name" value="RAB"/>
    <property type="match status" value="1"/>
</dbReference>
<feature type="compositionally biased region" description="Polar residues" evidence="2">
    <location>
        <begin position="359"/>
        <end position="368"/>
    </location>
</feature>
<protein>
    <submittedName>
        <fullName evidence="3">RAB, member RAS oncogene family-like 6b</fullName>
    </submittedName>
</protein>
<dbReference type="Ensembl" id="ENSLBET00000001411.1">
    <property type="protein sequence ID" value="ENSLBEP00000001321.1"/>
    <property type="gene ID" value="ENSLBEG00000001014.1"/>
</dbReference>
<dbReference type="InterPro" id="IPR001806">
    <property type="entry name" value="Small_GTPase"/>
</dbReference>
<keyword evidence="1" id="KW-0547">Nucleotide-binding</keyword>
<name>A0A3Q3E5T2_9LABR</name>
<dbReference type="GO" id="GO:0005525">
    <property type="term" value="F:GTP binding"/>
    <property type="evidence" value="ECO:0007669"/>
    <property type="project" value="InterPro"/>
</dbReference>
<dbReference type="GeneTree" id="ENSGT00390000016002"/>
<feature type="region of interest" description="Disordered" evidence="2">
    <location>
        <begin position="283"/>
        <end position="445"/>
    </location>
</feature>
<proteinExistence type="predicted"/>
<feature type="compositionally biased region" description="Acidic residues" evidence="2">
    <location>
        <begin position="435"/>
        <end position="445"/>
    </location>
</feature>
<dbReference type="AlphaFoldDB" id="A0A3Q3E5T2"/>
<dbReference type="SMART" id="SM00175">
    <property type="entry name" value="RAB"/>
    <property type="match status" value="1"/>
</dbReference>
<dbReference type="Gene3D" id="3.40.50.300">
    <property type="entry name" value="P-loop containing nucleotide triphosphate hydrolases"/>
    <property type="match status" value="1"/>
</dbReference>
<evidence type="ECO:0000256" key="1">
    <source>
        <dbReference type="ARBA" id="ARBA00022741"/>
    </source>
</evidence>
<dbReference type="SMART" id="SM00173">
    <property type="entry name" value="RAS"/>
    <property type="match status" value="1"/>
</dbReference>
<dbReference type="PANTHER" id="PTHR14932:SF1">
    <property type="entry name" value="RAB-LIKE PROTEIN 6"/>
    <property type="match status" value="1"/>
</dbReference>
<dbReference type="InterPro" id="IPR040385">
    <property type="entry name" value="RABL6"/>
</dbReference>
<dbReference type="SUPFAM" id="SSF52540">
    <property type="entry name" value="P-loop containing nucleoside triphosphate hydrolases"/>
    <property type="match status" value="1"/>
</dbReference>
<dbReference type="PANTHER" id="PTHR14932">
    <property type="entry name" value="RAS GTPASE-RELATED"/>
    <property type="match status" value="1"/>
</dbReference>
<feature type="compositionally biased region" description="Low complexity" evidence="2">
    <location>
        <begin position="229"/>
        <end position="259"/>
    </location>
</feature>
<dbReference type="InParanoid" id="A0A3Q3E5T2"/>
<evidence type="ECO:0000313" key="3">
    <source>
        <dbReference type="Ensembl" id="ENSLBEP00000001321.1"/>
    </source>
</evidence>
<dbReference type="GO" id="GO:0003924">
    <property type="term" value="F:GTPase activity"/>
    <property type="evidence" value="ECO:0007669"/>
    <property type="project" value="InterPro"/>
</dbReference>
<feature type="compositionally biased region" description="Low complexity" evidence="2">
    <location>
        <begin position="314"/>
        <end position="330"/>
    </location>
</feature>
<feature type="compositionally biased region" description="Low complexity" evidence="2">
    <location>
        <begin position="292"/>
        <end position="303"/>
    </location>
</feature>
<feature type="region of interest" description="Disordered" evidence="2">
    <location>
        <begin position="224"/>
        <end position="269"/>
    </location>
</feature>
<feature type="compositionally biased region" description="Basic and acidic residues" evidence="2">
    <location>
        <begin position="345"/>
        <end position="354"/>
    </location>
</feature>
<dbReference type="InterPro" id="IPR027417">
    <property type="entry name" value="P-loop_NTPase"/>
</dbReference>
<evidence type="ECO:0000313" key="4">
    <source>
        <dbReference type="Proteomes" id="UP000261660"/>
    </source>
</evidence>
<sequence length="445" mass="49024">LTVLLQFIFQMKIVIRGDRNTGKSTLWHRLQGKKFVEEYLPTQEIQATSIHWNYKTTDDVVKVEVWDVSDEVALDAEFLDVYKNCNGVIMMFDITKQWTFNYILRELPKVPTHVPVCVLGNFRDMGEHRVILPDDIRDLIAGLNRPMGSSYIHYAESSMKNGFGLKYLHRFFNIPFLQLQRETLLRQLETNQLDMDATLEELCVQQETEDQNYDIFLENLESRKGYGSPGPANGQSPSSGSQSPIVPPSGASTGSSSPSTPQPPILSQVIPHGAASPVVESKLPAQSPEHLQSSAAPGAAAPQKRGFMSRWFGPTPAAENSASAPEEPSAPVCPSKVQSVDDFVPDERLDKSFLEDSLPSRNKASQPATAHAVDSDSDGEGRGNPMVSGFQDELDLDDTEPSLPQPKTLPPSKDITLTSDEEEGVTAALTITQDQDLDSEPDLKA</sequence>
<dbReference type="Proteomes" id="UP000261660">
    <property type="component" value="Unplaced"/>
</dbReference>
<dbReference type="PRINTS" id="PR00449">
    <property type="entry name" value="RASTRNSFRMNG"/>
</dbReference>
<dbReference type="STRING" id="56723.ENSLBEP00000001321"/>
<dbReference type="Pfam" id="PF00071">
    <property type="entry name" value="Ras"/>
    <property type="match status" value="1"/>
</dbReference>
<keyword evidence="4" id="KW-1185">Reference proteome</keyword>
<reference evidence="3" key="1">
    <citation type="submission" date="2025-08" db="UniProtKB">
        <authorList>
            <consortium name="Ensembl"/>
        </authorList>
    </citation>
    <scope>IDENTIFICATION</scope>
</reference>
<reference evidence="3" key="2">
    <citation type="submission" date="2025-09" db="UniProtKB">
        <authorList>
            <consortium name="Ensembl"/>
        </authorList>
    </citation>
    <scope>IDENTIFICATION</scope>
</reference>
<organism evidence="3 4">
    <name type="scientific">Labrus bergylta</name>
    <name type="common">ballan wrasse</name>
    <dbReference type="NCBI Taxonomy" id="56723"/>
    <lineage>
        <taxon>Eukaryota</taxon>
        <taxon>Metazoa</taxon>
        <taxon>Chordata</taxon>
        <taxon>Craniata</taxon>
        <taxon>Vertebrata</taxon>
        <taxon>Euteleostomi</taxon>
        <taxon>Actinopterygii</taxon>
        <taxon>Neopterygii</taxon>
        <taxon>Teleostei</taxon>
        <taxon>Neoteleostei</taxon>
        <taxon>Acanthomorphata</taxon>
        <taxon>Eupercaria</taxon>
        <taxon>Labriformes</taxon>
        <taxon>Labridae</taxon>
        <taxon>Labrus</taxon>
    </lineage>
</organism>